<protein>
    <recommendedName>
        <fullName evidence="4">Solute-binding protein family 5 domain-containing protein</fullName>
    </recommendedName>
</protein>
<dbReference type="PANTHER" id="PTHR30290:SF9">
    <property type="entry name" value="OLIGOPEPTIDE-BINDING PROTEIN APPA"/>
    <property type="match status" value="1"/>
</dbReference>
<organism evidence="5 6">
    <name type="scientific">Thermoplasma acidophilum (strain ATCC 25905 / DSM 1728 / JCM 9062 / NBRC 15155 / AMRC-C165)</name>
    <dbReference type="NCBI Taxonomy" id="273075"/>
    <lineage>
        <taxon>Archaea</taxon>
        <taxon>Methanobacteriati</taxon>
        <taxon>Thermoplasmatota</taxon>
        <taxon>Thermoplasmata</taxon>
        <taxon>Thermoplasmatales</taxon>
        <taxon>Thermoplasmataceae</taxon>
        <taxon>Thermoplasma</taxon>
    </lineage>
</organism>
<evidence type="ECO:0000313" key="5">
    <source>
        <dbReference type="EMBL" id="CAC11420.1"/>
    </source>
</evidence>
<dbReference type="Gene3D" id="3.10.105.10">
    <property type="entry name" value="Dipeptide-binding Protein, Domain 3"/>
    <property type="match status" value="2"/>
</dbReference>
<evidence type="ECO:0000256" key="1">
    <source>
        <dbReference type="ARBA" id="ARBA00005695"/>
    </source>
</evidence>
<dbReference type="PANTHER" id="PTHR30290">
    <property type="entry name" value="PERIPLASMIC BINDING COMPONENT OF ABC TRANSPORTER"/>
    <property type="match status" value="1"/>
</dbReference>
<reference evidence="5 6" key="1">
    <citation type="journal article" date="2000" name="Nature">
        <title>The genome sequence of the thermoacidophilic scavenger Thermoplasma acidophilum.</title>
        <authorList>
            <person name="Ruepp A."/>
            <person name="Graml W."/>
            <person name="Santos-Martinez M.L."/>
            <person name="Koretke K.K."/>
            <person name="Volker C."/>
            <person name="Mewes H.W."/>
            <person name="Frishman D."/>
            <person name="Stocker S."/>
            <person name="Lupas A.N."/>
            <person name="Baumeister W."/>
        </authorList>
    </citation>
    <scope>NUCLEOTIDE SEQUENCE [LARGE SCALE GENOMIC DNA]</scope>
    <source>
        <strain evidence="6">ATCC 25905 / DSM 1728 / JCM 9062 / NBRC 15155 / AMRC-C165</strain>
    </source>
</reference>
<evidence type="ECO:0000259" key="4">
    <source>
        <dbReference type="Pfam" id="PF00496"/>
    </source>
</evidence>
<dbReference type="PaxDb" id="273075-Ta0275"/>
<dbReference type="GO" id="GO:1904680">
    <property type="term" value="F:peptide transmembrane transporter activity"/>
    <property type="evidence" value="ECO:0007669"/>
    <property type="project" value="TreeGrafter"/>
</dbReference>
<comment type="similarity">
    <text evidence="1">Belongs to the bacterial solute-binding protein 5 family.</text>
</comment>
<dbReference type="AlphaFoldDB" id="Q9HLF3"/>
<dbReference type="Pfam" id="PF00496">
    <property type="entry name" value="SBP_bac_5"/>
    <property type="match status" value="1"/>
</dbReference>
<dbReference type="OrthoDB" id="57066at2157"/>
<dbReference type="InterPro" id="IPR039424">
    <property type="entry name" value="SBP_5"/>
</dbReference>
<dbReference type="SUPFAM" id="SSF53850">
    <property type="entry name" value="Periplasmic binding protein-like II"/>
    <property type="match status" value="2"/>
</dbReference>
<name>Q9HLF3_THEAC</name>
<dbReference type="Proteomes" id="UP000001024">
    <property type="component" value="Chromosome"/>
</dbReference>
<accession>Q9HLF3</accession>
<gene>
    <name evidence="5" type="ordered locus">Ta0275</name>
</gene>
<dbReference type="EnsemblBacteria" id="CAC11420">
    <property type="protein sequence ID" value="CAC11420"/>
    <property type="gene ID" value="CAC11420"/>
</dbReference>
<keyword evidence="6" id="KW-1185">Reference proteome</keyword>
<evidence type="ECO:0000256" key="2">
    <source>
        <dbReference type="ARBA" id="ARBA00022448"/>
    </source>
</evidence>
<evidence type="ECO:0000313" key="6">
    <source>
        <dbReference type="Proteomes" id="UP000001024"/>
    </source>
</evidence>
<keyword evidence="2" id="KW-0813">Transport</keyword>
<evidence type="ECO:0000256" key="3">
    <source>
        <dbReference type="ARBA" id="ARBA00022729"/>
    </source>
</evidence>
<proteinExistence type="inferred from homology"/>
<dbReference type="Gene3D" id="3.40.190.10">
    <property type="entry name" value="Periplasmic binding protein-like II"/>
    <property type="match status" value="2"/>
</dbReference>
<dbReference type="InterPro" id="IPR000914">
    <property type="entry name" value="SBP_5_dom"/>
</dbReference>
<keyword evidence="3" id="KW-0732">Signal</keyword>
<dbReference type="eggNOG" id="arCOG01534">
    <property type="taxonomic scope" value="Archaea"/>
</dbReference>
<dbReference type="HOGENOM" id="CLU_385725_0_0_2"/>
<sequence length="716" mass="79870">MKRSIMALVIAIVLIIAGIGGFFGYEYTHQVKTNLKTMYLTTFTNPSSIQTFQLSVMEQDLRAIGLPVSIQLVSPTVIGSYLTPNGTPNFVGFGWFPDWPDPVGQQLIPITASFDGGAIGYNMAWLDNSTLNSLYPQIMFETNLTQQMKQVVEAYHIIYNLTPYIWFPNPDTYFFVQPYVNNFTYNPYDTYFYNMMSYNYSYNVNGIKAPTDGVLTDVAADGAISPPDFLDPSVGFDIEDGPLFTAVYQQLVELNGTNYLQVVPVIASNYSVGTGTHLYQNYTFNIRKNVTFSNGDPVNATTVWFSFYRTIVMAQGPSVANYADLLFNSTSYEYTAPYSIPWGFEHAMRYVYNTTGKPSWMQFPFPTNYSNTNASNVKFAAEFLANMLSHFDPWSNATQAALISYTNQAVSVPGYRPGEVSYKVDMNTIYPYRFFLSDIAEWWGNIADPIFIDSHGGVTADGTNEYIDASGMPGTGPYSISAIGASLSSITLVSNPHYWGRSYWANNDLPAVAQPAHIPTLILDYGIEHSGRVSGFLDNDYQISYVSIPYISSIAGASPYSSLPLSSFFKNFGANPGVIPWSMNTQLYPTNILDFRKAVVYALNYSEIEHPYYYNSQYLAQNYIGPISPQFASYYDNATAGLSPQQYNITKAEYYLNLAGQQGKFFVTLPNGTILGDKALAKKYTVLEISGLSQFSLFEDMILSAETKLSFMPFLG</sequence>
<dbReference type="GO" id="GO:0015833">
    <property type="term" value="P:peptide transport"/>
    <property type="evidence" value="ECO:0007669"/>
    <property type="project" value="TreeGrafter"/>
</dbReference>
<dbReference type="RefSeq" id="WP_010900704.1">
    <property type="nucleotide sequence ID" value="NC_002578.1"/>
</dbReference>
<dbReference type="STRING" id="273075.gene:9571492"/>
<dbReference type="KEGG" id="tac:Ta0275"/>
<dbReference type="InParanoid" id="Q9HLF3"/>
<dbReference type="EMBL" id="AL445063">
    <property type="protein sequence ID" value="CAC11420.1"/>
    <property type="molecule type" value="Genomic_DNA"/>
</dbReference>
<feature type="domain" description="Solute-binding protein family 5" evidence="4">
    <location>
        <begin position="280"/>
        <end position="666"/>
    </location>
</feature>